<dbReference type="SUPFAM" id="SSF116734">
    <property type="entry name" value="DNA methylase specificity domain"/>
    <property type="match status" value="2"/>
</dbReference>
<feature type="domain" description="Type I restriction modification DNA specificity" evidence="4">
    <location>
        <begin position="220"/>
        <end position="371"/>
    </location>
</feature>
<dbReference type="PANTHER" id="PTHR30408:SF12">
    <property type="entry name" value="TYPE I RESTRICTION ENZYME MJAVIII SPECIFICITY SUBUNIT"/>
    <property type="match status" value="1"/>
</dbReference>
<dbReference type="RefSeq" id="WP_074724193.1">
    <property type="nucleotide sequence ID" value="NZ_CBCRVS010000001.1"/>
</dbReference>
<organism evidence="5 6">
    <name type="scientific">Flavobacterium frigoris</name>
    <dbReference type="NCBI Taxonomy" id="229204"/>
    <lineage>
        <taxon>Bacteria</taxon>
        <taxon>Pseudomonadati</taxon>
        <taxon>Bacteroidota</taxon>
        <taxon>Flavobacteriia</taxon>
        <taxon>Flavobacteriales</taxon>
        <taxon>Flavobacteriaceae</taxon>
        <taxon>Flavobacterium</taxon>
    </lineage>
</organism>
<dbReference type="Pfam" id="PF01420">
    <property type="entry name" value="Methylase_S"/>
    <property type="match status" value="2"/>
</dbReference>
<sequence length="390" mass="44648">MEKLIPQIRFPEFRGEWENKKLGNVAEFTSSKRVYLTDYVNEGIPFYRGKEISELKLGITPNDILFISEHSYEMFKKKYGVPRINDLLITAVGTLGNVLRIKDNSRFYFKDGNLIWIRKINQLSTFLEIGFNVYKLDIEKTSIGSTQRALTMVELRKLVFPFPSLPEQTKIATFLTAVDEKLTALKQKKTLLEQYKKGVMQQIFSQELRFKDDNGNDFPDWEEKKLGELGKFSAGGDLIKLDYEKEKNGKYIYPIYANGAGEGIYGYATTFQYQSNCVTVSGRGNLGFANARKENFNAIVRLIVIIPKQEVNSKFLEEAINNVNFAIESTGVPQLTVPQISAYKIFIPSIKEQTKIANFLSAIDEKINHCQEQIEKAGIWKKGLLQQMFV</sequence>
<gene>
    <name evidence="5" type="ORF">SAMN05444355_11347</name>
</gene>
<evidence type="ECO:0000256" key="2">
    <source>
        <dbReference type="ARBA" id="ARBA00022747"/>
    </source>
</evidence>
<dbReference type="InterPro" id="IPR044946">
    <property type="entry name" value="Restrct_endonuc_typeI_TRD_sf"/>
</dbReference>
<evidence type="ECO:0000256" key="1">
    <source>
        <dbReference type="ARBA" id="ARBA00010923"/>
    </source>
</evidence>
<evidence type="ECO:0000313" key="5">
    <source>
        <dbReference type="EMBL" id="SER47538.1"/>
    </source>
</evidence>
<dbReference type="Proteomes" id="UP000183658">
    <property type="component" value="Unassembled WGS sequence"/>
</dbReference>
<dbReference type="Gene3D" id="1.10.287.1120">
    <property type="entry name" value="Bipartite methylase S protein"/>
    <property type="match status" value="1"/>
</dbReference>
<evidence type="ECO:0000313" key="6">
    <source>
        <dbReference type="Proteomes" id="UP000183658"/>
    </source>
</evidence>
<protein>
    <submittedName>
        <fullName evidence="5">Type I restriction enzyme, S subunit</fullName>
    </submittedName>
</protein>
<feature type="domain" description="Type I restriction modification DNA specificity" evidence="4">
    <location>
        <begin position="16"/>
        <end position="193"/>
    </location>
</feature>
<keyword evidence="6" id="KW-1185">Reference proteome</keyword>
<name>A0A1H9PH88_FLAFI</name>
<dbReference type="AlphaFoldDB" id="A0A1H9PH88"/>
<reference evidence="6" key="1">
    <citation type="submission" date="2016-10" db="EMBL/GenBank/DDBJ databases">
        <authorList>
            <person name="Varghese N."/>
            <person name="Submissions S."/>
        </authorList>
    </citation>
    <scope>NUCLEOTIDE SEQUENCE [LARGE SCALE GENOMIC DNA]</scope>
    <source>
        <strain evidence="6">DSM 15719</strain>
    </source>
</reference>
<dbReference type="EMBL" id="FOFZ01000013">
    <property type="protein sequence ID" value="SER47538.1"/>
    <property type="molecule type" value="Genomic_DNA"/>
</dbReference>
<dbReference type="GO" id="GO:0009307">
    <property type="term" value="P:DNA restriction-modification system"/>
    <property type="evidence" value="ECO:0007669"/>
    <property type="project" value="UniProtKB-KW"/>
</dbReference>
<dbReference type="InterPro" id="IPR000055">
    <property type="entry name" value="Restrct_endonuc_typeI_TRD"/>
</dbReference>
<dbReference type="PANTHER" id="PTHR30408">
    <property type="entry name" value="TYPE-1 RESTRICTION ENZYME ECOKI SPECIFICITY PROTEIN"/>
    <property type="match status" value="1"/>
</dbReference>
<dbReference type="OrthoDB" id="667970at2"/>
<keyword evidence="2" id="KW-0680">Restriction system</keyword>
<evidence type="ECO:0000259" key="4">
    <source>
        <dbReference type="Pfam" id="PF01420"/>
    </source>
</evidence>
<accession>A0A1H9PH88</accession>
<keyword evidence="3" id="KW-0238">DNA-binding</keyword>
<dbReference type="InterPro" id="IPR052021">
    <property type="entry name" value="Type-I_RS_S_subunit"/>
</dbReference>
<dbReference type="Gene3D" id="3.90.220.20">
    <property type="entry name" value="DNA methylase specificity domains"/>
    <property type="match status" value="2"/>
</dbReference>
<proteinExistence type="inferred from homology"/>
<dbReference type="GO" id="GO:0003677">
    <property type="term" value="F:DNA binding"/>
    <property type="evidence" value="ECO:0007669"/>
    <property type="project" value="UniProtKB-KW"/>
</dbReference>
<comment type="similarity">
    <text evidence="1">Belongs to the type-I restriction system S methylase family.</text>
</comment>
<evidence type="ECO:0000256" key="3">
    <source>
        <dbReference type="ARBA" id="ARBA00023125"/>
    </source>
</evidence>